<feature type="transmembrane region" description="Helical" evidence="1">
    <location>
        <begin position="315"/>
        <end position="338"/>
    </location>
</feature>
<feature type="transmembrane region" description="Helical" evidence="1">
    <location>
        <begin position="57"/>
        <end position="76"/>
    </location>
</feature>
<reference evidence="2" key="1">
    <citation type="submission" date="2020-08" db="EMBL/GenBank/DDBJ databases">
        <authorList>
            <person name="Liu C."/>
            <person name="Sun Q."/>
        </authorList>
    </citation>
    <scope>NUCLEOTIDE SEQUENCE</scope>
    <source>
        <strain evidence="2">BX16</strain>
    </source>
</reference>
<feature type="transmembrane region" description="Helical" evidence="1">
    <location>
        <begin position="285"/>
        <end position="303"/>
    </location>
</feature>
<dbReference type="EMBL" id="JACRWC010000095">
    <property type="protein sequence ID" value="MBC5999810.1"/>
    <property type="molecule type" value="Genomic_DNA"/>
</dbReference>
<dbReference type="RefSeq" id="WP_249287189.1">
    <property type="nucleotide sequence ID" value="NZ_JACRWC010000095.1"/>
</dbReference>
<evidence type="ECO:0000313" key="3">
    <source>
        <dbReference type="Proteomes" id="UP000644115"/>
    </source>
</evidence>
<proteinExistence type="predicted"/>
<feature type="transmembrane region" description="Helical" evidence="1">
    <location>
        <begin position="142"/>
        <end position="162"/>
    </location>
</feature>
<gene>
    <name evidence="2" type="ORF">H8876_07330</name>
</gene>
<comment type="caution">
    <text evidence="2">The sequence shown here is derived from an EMBL/GenBank/DDBJ whole genome shotgun (WGS) entry which is preliminary data.</text>
</comment>
<feature type="transmembrane region" description="Helical" evidence="1">
    <location>
        <begin position="344"/>
        <end position="364"/>
    </location>
</feature>
<protein>
    <submittedName>
        <fullName evidence="2">Uncharacterized protein</fullName>
    </submittedName>
</protein>
<keyword evidence="1" id="KW-0472">Membrane</keyword>
<sequence>MSDSAMTAPNNALAAKQAQEKSYRKKGIFIALMSGFLYGGYTAFLTQGMASGIWVDYYGGTGVAAGLSAFALVYTLSAVGAAVNDICSAVWTLIYAAIIGRLGDFARSINTKPGRILILAAIIGGPLASTAYVIGLQMAGSIIVPIAALNAAIGAIIGRIIYKQKLSGGMILGIVICFTAAVIIGLFGYGIPEGGLAGIFGNMSGQSVIGIIAAFCAALGWGIEGAVGGYACCMVDTEVAICIRQCTSGIVNAVILCSLLAMIGGDGIGSGLALVGHALADGPSIWMFFIGGVFASWSFKFWYKGASMCGAALGMGCNGTYAFWGPLYCLVVCGLIFGGDGWNIAWPGWVGAITMVIGIFVLAISQQKATEKEA</sequence>
<keyword evidence="3" id="KW-1185">Reference proteome</keyword>
<dbReference type="InterPro" id="IPR037185">
    <property type="entry name" value="EmrE-like"/>
</dbReference>
<keyword evidence="1" id="KW-0812">Transmembrane</keyword>
<dbReference type="Proteomes" id="UP000644115">
    <property type="component" value="Unassembled WGS sequence"/>
</dbReference>
<organism evidence="2 3">
    <name type="scientific">Lentihominibacter faecis</name>
    <dbReference type="NCBI Taxonomy" id="2764712"/>
    <lineage>
        <taxon>Bacteria</taxon>
        <taxon>Bacillati</taxon>
        <taxon>Bacillota</taxon>
        <taxon>Clostridia</taxon>
        <taxon>Peptostreptococcales</taxon>
        <taxon>Anaerovoracaceae</taxon>
        <taxon>Lentihominibacter</taxon>
    </lineage>
</organism>
<keyword evidence="1" id="KW-1133">Transmembrane helix</keyword>
<feature type="transmembrane region" description="Helical" evidence="1">
    <location>
        <begin position="209"/>
        <end position="232"/>
    </location>
</feature>
<dbReference type="SUPFAM" id="SSF103481">
    <property type="entry name" value="Multidrug resistance efflux transporter EmrE"/>
    <property type="match status" value="1"/>
</dbReference>
<evidence type="ECO:0000313" key="2">
    <source>
        <dbReference type="EMBL" id="MBC5999810.1"/>
    </source>
</evidence>
<feature type="transmembrane region" description="Helical" evidence="1">
    <location>
        <begin position="116"/>
        <end position="136"/>
    </location>
</feature>
<feature type="transmembrane region" description="Helical" evidence="1">
    <location>
        <begin position="169"/>
        <end position="189"/>
    </location>
</feature>
<evidence type="ECO:0000256" key="1">
    <source>
        <dbReference type="SAM" id="Phobius"/>
    </source>
</evidence>
<name>A0A923NGP7_9FIRM</name>
<accession>A0A923NGP7</accession>
<feature type="transmembrane region" description="Helical" evidence="1">
    <location>
        <begin position="27"/>
        <end position="45"/>
    </location>
</feature>
<feature type="transmembrane region" description="Helical" evidence="1">
    <location>
        <begin position="253"/>
        <end position="279"/>
    </location>
</feature>
<dbReference type="AlphaFoldDB" id="A0A923NGP7"/>